<evidence type="ECO:0000256" key="1">
    <source>
        <dbReference type="SAM" id="Phobius"/>
    </source>
</evidence>
<dbReference type="GeneID" id="19242639"/>
<gene>
    <name evidence="2" type="ORF">EPUS_07759</name>
</gene>
<keyword evidence="3" id="KW-1185">Reference proteome</keyword>
<feature type="transmembrane region" description="Helical" evidence="1">
    <location>
        <begin position="121"/>
        <end position="140"/>
    </location>
</feature>
<evidence type="ECO:0000313" key="3">
    <source>
        <dbReference type="Proteomes" id="UP000019373"/>
    </source>
</evidence>
<accession>U1G1H2</accession>
<organism evidence="2 3">
    <name type="scientific">Endocarpon pusillum (strain Z07020 / HMAS-L-300199)</name>
    <name type="common">Lichen-forming fungus</name>
    <dbReference type="NCBI Taxonomy" id="1263415"/>
    <lineage>
        <taxon>Eukaryota</taxon>
        <taxon>Fungi</taxon>
        <taxon>Dikarya</taxon>
        <taxon>Ascomycota</taxon>
        <taxon>Pezizomycotina</taxon>
        <taxon>Eurotiomycetes</taxon>
        <taxon>Chaetothyriomycetidae</taxon>
        <taxon>Verrucariales</taxon>
        <taxon>Verrucariaceae</taxon>
        <taxon>Endocarpon</taxon>
    </lineage>
</organism>
<reference evidence="3" key="1">
    <citation type="journal article" date="2014" name="BMC Genomics">
        <title>Genome characteristics reveal the impact of lichenization on lichen-forming fungus Endocarpon pusillum Hedwig (Verrucariales, Ascomycota).</title>
        <authorList>
            <person name="Wang Y.-Y."/>
            <person name="Liu B."/>
            <person name="Zhang X.-Y."/>
            <person name="Zhou Q.-M."/>
            <person name="Zhang T."/>
            <person name="Li H."/>
            <person name="Yu Y.-F."/>
            <person name="Zhang X.-L."/>
            <person name="Hao X.-Y."/>
            <person name="Wang M."/>
            <person name="Wang L."/>
            <person name="Wei J.-C."/>
        </authorList>
    </citation>
    <scope>NUCLEOTIDE SEQUENCE [LARGE SCALE GENOMIC DNA]</scope>
    <source>
        <strain evidence="3">Z07020 / HMAS-L-300199</strain>
    </source>
</reference>
<dbReference type="HOGENOM" id="CLU_1610745_0_0_1"/>
<dbReference type="AlphaFoldDB" id="U1G1H2"/>
<keyword evidence="1" id="KW-1133">Transmembrane helix</keyword>
<feature type="transmembrane region" description="Helical" evidence="1">
    <location>
        <begin position="84"/>
        <end position="106"/>
    </location>
</feature>
<sequence>MLSKTPLNKDPKAAESWLMLEGLKEADEGPLTQDYESAKLRESSGKECFLGDAYQRRPMTLFERQPGAAEYDKNGVAKPILSRILIWNAVVIFVPIVLVVFFGVVLNGSTQSFAPFPPKNYFAIAVAWSLVSSAILGWYIGLLGGSKTEAEVAAGLLATMALWLV</sequence>
<evidence type="ECO:0000313" key="2">
    <source>
        <dbReference type="EMBL" id="ERF71087.1"/>
    </source>
</evidence>
<name>U1G1H2_ENDPU</name>
<dbReference type="RefSeq" id="XP_007803245.1">
    <property type="nucleotide sequence ID" value="XM_007805054.1"/>
</dbReference>
<protein>
    <submittedName>
        <fullName evidence="2">Uncharacterized protein</fullName>
    </submittedName>
</protein>
<dbReference type="EMBL" id="KE721256">
    <property type="protein sequence ID" value="ERF71087.1"/>
    <property type="molecule type" value="Genomic_DNA"/>
</dbReference>
<keyword evidence="1" id="KW-0472">Membrane</keyword>
<dbReference type="Proteomes" id="UP000019373">
    <property type="component" value="Unassembled WGS sequence"/>
</dbReference>
<keyword evidence="1" id="KW-0812">Transmembrane</keyword>
<proteinExistence type="predicted"/>